<keyword evidence="4 7" id="KW-0812">Transmembrane</keyword>
<dbReference type="RefSeq" id="WP_029054813.1">
    <property type="nucleotide sequence ID" value="NZ_CP015108.1"/>
</dbReference>
<evidence type="ECO:0000256" key="6">
    <source>
        <dbReference type="ARBA" id="ARBA00023136"/>
    </source>
</evidence>
<evidence type="ECO:0000256" key="5">
    <source>
        <dbReference type="ARBA" id="ARBA00022989"/>
    </source>
</evidence>
<reference evidence="9 10" key="1">
    <citation type="submission" date="2016-04" db="EMBL/GenBank/DDBJ databases">
        <title>Comparative Genomics and Epigenetics of Sporosarcina ureae.</title>
        <authorList>
            <person name="Oliver A.S."/>
            <person name="Cooper K.K."/>
        </authorList>
    </citation>
    <scope>NUCLEOTIDE SEQUENCE [LARGE SCALE GENOMIC DNA]</scope>
    <source>
        <strain evidence="9 10">S204</strain>
    </source>
</reference>
<sequence length="306" mass="33019">MKDLKVIITLVLVMFTWGINVSALKYLVTYFDPITITSLRIMVAASSVFIILFVLKKIRLPRNKEWLYILGGATTNVVLHHFFLAEGLSKTSAANGGLILGLGPLLTATLSVLILRERVTFVRSLGFLFGGIGVGVIVLAGSGTIGKISFGDIEIFLSIASQALSFILIKKASQTMDAKLLTGYMFLFGSMILFIVSLVKEPGGLDRLNSGTPSIWAIFFFSALLATAVGHMMYNSAIEKIGAARSSIFLNLNTFFSLIAASLFLGETIYLAHYIGLALIVAGVLFGSGSLEAIIRNRNKHFPPVG</sequence>
<keyword evidence="3" id="KW-1003">Cell membrane</keyword>
<name>A0ABN4YUF9_SPOUR</name>
<feature type="transmembrane region" description="Helical" evidence="7">
    <location>
        <begin position="34"/>
        <end position="54"/>
    </location>
</feature>
<feature type="transmembrane region" description="Helical" evidence="7">
    <location>
        <begin position="7"/>
        <end position="28"/>
    </location>
</feature>
<evidence type="ECO:0000256" key="2">
    <source>
        <dbReference type="ARBA" id="ARBA00007362"/>
    </source>
</evidence>
<dbReference type="PANTHER" id="PTHR32322:SF18">
    <property type="entry name" value="S-ADENOSYLMETHIONINE_S-ADENOSYLHOMOCYSTEINE TRANSPORTER"/>
    <property type="match status" value="1"/>
</dbReference>
<evidence type="ECO:0000313" key="10">
    <source>
        <dbReference type="Proteomes" id="UP000192486"/>
    </source>
</evidence>
<dbReference type="InterPro" id="IPR000620">
    <property type="entry name" value="EamA_dom"/>
</dbReference>
<feature type="transmembrane region" description="Helical" evidence="7">
    <location>
        <begin position="148"/>
        <end position="169"/>
    </location>
</feature>
<dbReference type="InterPro" id="IPR037185">
    <property type="entry name" value="EmrE-like"/>
</dbReference>
<evidence type="ECO:0000256" key="1">
    <source>
        <dbReference type="ARBA" id="ARBA00004651"/>
    </source>
</evidence>
<gene>
    <name evidence="9" type="ORF">SporoS204_07720</name>
</gene>
<comment type="subcellular location">
    <subcellularLocation>
        <location evidence="1">Cell membrane</location>
        <topology evidence="1">Multi-pass membrane protein</topology>
    </subcellularLocation>
</comment>
<proteinExistence type="inferred from homology"/>
<feature type="transmembrane region" description="Helical" evidence="7">
    <location>
        <begin position="181"/>
        <end position="199"/>
    </location>
</feature>
<feature type="transmembrane region" description="Helical" evidence="7">
    <location>
        <begin position="271"/>
        <end position="291"/>
    </location>
</feature>
<feature type="domain" description="EamA" evidence="8">
    <location>
        <begin position="150"/>
        <end position="286"/>
    </location>
</feature>
<keyword evidence="6 7" id="KW-0472">Membrane</keyword>
<keyword evidence="5 7" id="KW-1133">Transmembrane helix</keyword>
<feature type="transmembrane region" description="Helical" evidence="7">
    <location>
        <begin position="122"/>
        <end position="142"/>
    </location>
</feature>
<dbReference type="InterPro" id="IPR050638">
    <property type="entry name" value="AA-Vitamin_Transporters"/>
</dbReference>
<accession>A0ABN4YUF9</accession>
<dbReference type="PANTHER" id="PTHR32322">
    <property type="entry name" value="INNER MEMBRANE TRANSPORTER"/>
    <property type="match status" value="1"/>
</dbReference>
<dbReference type="Proteomes" id="UP000192486">
    <property type="component" value="Chromosome"/>
</dbReference>
<evidence type="ECO:0000256" key="7">
    <source>
        <dbReference type="SAM" id="Phobius"/>
    </source>
</evidence>
<keyword evidence="10" id="KW-1185">Reference proteome</keyword>
<feature type="domain" description="EamA" evidence="8">
    <location>
        <begin position="5"/>
        <end position="138"/>
    </location>
</feature>
<evidence type="ECO:0000313" key="9">
    <source>
        <dbReference type="EMBL" id="ARF14041.1"/>
    </source>
</evidence>
<organism evidence="9 10">
    <name type="scientific">Sporosarcina ureae</name>
    <dbReference type="NCBI Taxonomy" id="1571"/>
    <lineage>
        <taxon>Bacteria</taxon>
        <taxon>Bacillati</taxon>
        <taxon>Bacillota</taxon>
        <taxon>Bacilli</taxon>
        <taxon>Bacillales</taxon>
        <taxon>Caryophanaceae</taxon>
        <taxon>Sporosarcina</taxon>
    </lineage>
</organism>
<feature type="transmembrane region" description="Helical" evidence="7">
    <location>
        <begin position="246"/>
        <end position="265"/>
    </location>
</feature>
<evidence type="ECO:0000256" key="3">
    <source>
        <dbReference type="ARBA" id="ARBA00022475"/>
    </source>
</evidence>
<feature type="transmembrane region" description="Helical" evidence="7">
    <location>
        <begin position="96"/>
        <end position="115"/>
    </location>
</feature>
<comment type="similarity">
    <text evidence="2">Belongs to the EamA transporter family.</text>
</comment>
<protein>
    <recommendedName>
        <fullName evidence="8">EamA domain-containing protein</fullName>
    </recommendedName>
</protein>
<dbReference type="EMBL" id="CP015108">
    <property type="protein sequence ID" value="ARF14041.1"/>
    <property type="molecule type" value="Genomic_DNA"/>
</dbReference>
<dbReference type="Pfam" id="PF00892">
    <property type="entry name" value="EamA"/>
    <property type="match status" value="2"/>
</dbReference>
<evidence type="ECO:0000259" key="8">
    <source>
        <dbReference type="Pfam" id="PF00892"/>
    </source>
</evidence>
<dbReference type="SUPFAM" id="SSF103481">
    <property type="entry name" value="Multidrug resistance efflux transporter EmrE"/>
    <property type="match status" value="2"/>
</dbReference>
<feature type="transmembrane region" description="Helical" evidence="7">
    <location>
        <begin position="214"/>
        <end position="234"/>
    </location>
</feature>
<feature type="transmembrane region" description="Helical" evidence="7">
    <location>
        <begin position="66"/>
        <end position="84"/>
    </location>
</feature>
<evidence type="ECO:0000256" key="4">
    <source>
        <dbReference type="ARBA" id="ARBA00022692"/>
    </source>
</evidence>